<protein>
    <submittedName>
        <fullName evidence="1">Uncharacterized protein</fullName>
    </submittedName>
</protein>
<evidence type="ECO:0000313" key="2">
    <source>
        <dbReference type="Proteomes" id="UP000823749"/>
    </source>
</evidence>
<dbReference type="InterPro" id="IPR014729">
    <property type="entry name" value="Rossmann-like_a/b/a_fold"/>
</dbReference>
<gene>
    <name evidence="1" type="ORF">RHGRI_018306</name>
</gene>
<dbReference type="EMBL" id="JACTNZ010000006">
    <property type="protein sequence ID" value="KAG5546082.1"/>
    <property type="molecule type" value="Genomic_DNA"/>
</dbReference>
<organism evidence="1 2">
    <name type="scientific">Rhododendron griersonianum</name>
    <dbReference type="NCBI Taxonomy" id="479676"/>
    <lineage>
        <taxon>Eukaryota</taxon>
        <taxon>Viridiplantae</taxon>
        <taxon>Streptophyta</taxon>
        <taxon>Embryophyta</taxon>
        <taxon>Tracheophyta</taxon>
        <taxon>Spermatophyta</taxon>
        <taxon>Magnoliopsida</taxon>
        <taxon>eudicotyledons</taxon>
        <taxon>Gunneridae</taxon>
        <taxon>Pentapetalae</taxon>
        <taxon>asterids</taxon>
        <taxon>Ericales</taxon>
        <taxon>Ericaceae</taxon>
        <taxon>Ericoideae</taxon>
        <taxon>Rhodoreae</taxon>
        <taxon>Rhododendron</taxon>
    </lineage>
</organism>
<dbReference type="AlphaFoldDB" id="A0AAV6K0X2"/>
<keyword evidence="2" id="KW-1185">Reference proteome</keyword>
<proteinExistence type="predicted"/>
<name>A0AAV6K0X2_9ERIC</name>
<comment type="caution">
    <text evidence="1">The sequence shown here is derived from an EMBL/GenBank/DDBJ whole genome shotgun (WGS) entry which is preliminary data.</text>
</comment>
<reference evidence="1 2" key="1">
    <citation type="submission" date="2020-08" db="EMBL/GenBank/DDBJ databases">
        <title>Plant Genome Project.</title>
        <authorList>
            <person name="Zhang R.-G."/>
        </authorList>
    </citation>
    <scope>NUCLEOTIDE SEQUENCE [LARGE SCALE GENOMIC DNA]</scope>
    <source>
        <strain evidence="1">WSP0</strain>
        <tissue evidence="1">Leaf</tissue>
    </source>
</reference>
<accession>A0AAV6K0X2</accession>
<sequence>MINMLTVVWKPTCFYASKHFPSLSGCLVSGECLKALQQREKFMIKFKRVALWKRLHERNAKHVLSSMIELEGFWGPKEVICHGFNRVQPDLLIVGSWGLSPFQRYGQIFLGI</sequence>
<dbReference type="Gene3D" id="3.40.50.620">
    <property type="entry name" value="HUPs"/>
    <property type="match status" value="1"/>
</dbReference>
<dbReference type="Proteomes" id="UP000823749">
    <property type="component" value="Chromosome 6"/>
</dbReference>
<evidence type="ECO:0000313" key="1">
    <source>
        <dbReference type="EMBL" id="KAG5546082.1"/>
    </source>
</evidence>